<protein>
    <submittedName>
        <fullName evidence="2">MBL fold metallo-hydrolase</fullName>
    </submittedName>
</protein>
<dbReference type="SUPFAM" id="SSF56281">
    <property type="entry name" value="Metallo-hydrolase/oxidoreductase"/>
    <property type="match status" value="1"/>
</dbReference>
<dbReference type="PIRSF" id="PIRSF038896">
    <property type="entry name" value="NAPE-PLD"/>
    <property type="match status" value="1"/>
</dbReference>
<gene>
    <name evidence="2" type="ORF">HX018_19230</name>
</gene>
<reference evidence="2" key="2">
    <citation type="journal article" date="2022" name="Sci. Total Environ.">
        <title>Prevalence, transmission, and molecular epidemiology of tet(X)-positive bacteria among humans, animals, and environmental niches in China: An epidemiological, and genomic-based study.</title>
        <authorList>
            <person name="Dong N."/>
            <person name="Zeng Y."/>
            <person name="Cai C."/>
            <person name="Sun C."/>
            <person name="Lu J."/>
            <person name="Liu C."/>
            <person name="Zhou H."/>
            <person name="Sun Q."/>
            <person name="Shu L."/>
            <person name="Wang H."/>
            <person name="Wang Y."/>
            <person name="Wang S."/>
            <person name="Wu C."/>
            <person name="Chan E.W."/>
            <person name="Chen G."/>
            <person name="Shen Z."/>
            <person name="Chen S."/>
            <person name="Zhang R."/>
        </authorList>
    </citation>
    <scope>NUCLEOTIDE SEQUENCE</scope>
    <source>
        <strain evidence="2">R1692</strain>
    </source>
</reference>
<dbReference type="PANTHER" id="PTHR15032">
    <property type="entry name" value="N-ACYL-PHOSPHATIDYLETHANOLAMINE-HYDROLYZING PHOSPHOLIPASE D"/>
    <property type="match status" value="1"/>
</dbReference>
<evidence type="ECO:0000313" key="3">
    <source>
        <dbReference type="Proteomes" id="UP001170954"/>
    </source>
</evidence>
<keyword evidence="3" id="KW-1185">Reference proteome</keyword>
<comment type="caution">
    <text evidence="2">The sequence shown here is derived from an EMBL/GenBank/DDBJ whole genome shotgun (WGS) entry which is preliminary data.</text>
</comment>
<reference evidence="2" key="1">
    <citation type="submission" date="2020-06" db="EMBL/GenBank/DDBJ databases">
        <authorList>
            <person name="Dong N."/>
        </authorList>
    </citation>
    <scope>NUCLEOTIDE SEQUENCE</scope>
    <source>
        <strain evidence="2">R1692</strain>
    </source>
</reference>
<dbReference type="Gene3D" id="3.60.15.10">
    <property type="entry name" value="Ribonuclease Z/Hydroxyacylglutathione hydrolase-like"/>
    <property type="match status" value="1"/>
</dbReference>
<dbReference type="PANTHER" id="PTHR15032:SF4">
    <property type="entry name" value="N-ACYL-PHOSPHATIDYLETHANOLAMINE-HYDROLYZING PHOSPHOLIPASE D"/>
    <property type="match status" value="1"/>
</dbReference>
<organism evidence="2 3">
    <name type="scientific">Sphingobacterium hotanense</name>
    <dbReference type="NCBI Taxonomy" id="649196"/>
    <lineage>
        <taxon>Bacteria</taxon>
        <taxon>Pseudomonadati</taxon>
        <taxon>Bacteroidota</taxon>
        <taxon>Sphingobacteriia</taxon>
        <taxon>Sphingobacteriales</taxon>
        <taxon>Sphingobacteriaceae</taxon>
        <taxon>Sphingobacterium</taxon>
    </lineage>
</organism>
<dbReference type="InterPro" id="IPR024884">
    <property type="entry name" value="NAPE-PLD"/>
</dbReference>
<sequence>MLYILLAIIIVVVILIFLLGRSDNIGALASGERLHRMESLKTFKEGVFDNIEVTPAIKEGVSQVTMLRKFFFGKDKRNVPSSPLPVIQTDLKNIPLDQDVYVWFGHSSYFLQIDGKRILVDPVFSKHASPVPFGVKAFDMTYTYTIEHMPDVDVLVITHDHFDHLDYATLKKYQGKAKQIITSIGVGAHLEKWGYPTEKIHELYWGESETIDSLTFTANVARHFSGRWFKRNTSLWSSFVLKTSKYNIFIGGDSGYGKHFKEIGEHYGPFDFTIIENGQYNDMWHYIHLMPEEAVTAAKELQTKTLIPVHNSKFPLANHAWDEPMIRISAEAKKQNQELITPQMGQVIYLDKPNQTHPWWEEAK</sequence>
<name>A0ABT7NTA6_9SPHI</name>
<dbReference type="EMBL" id="JACAGK010000090">
    <property type="protein sequence ID" value="MDM1050375.1"/>
    <property type="molecule type" value="Genomic_DNA"/>
</dbReference>
<dbReference type="Pfam" id="PF12706">
    <property type="entry name" value="Lactamase_B_2"/>
    <property type="match status" value="1"/>
</dbReference>
<dbReference type="InterPro" id="IPR036866">
    <property type="entry name" value="RibonucZ/Hydroxyglut_hydro"/>
</dbReference>
<feature type="domain" description="Metallo-beta-lactamase" evidence="1">
    <location>
        <begin position="117"/>
        <end position="310"/>
    </location>
</feature>
<proteinExistence type="predicted"/>
<dbReference type="InterPro" id="IPR001279">
    <property type="entry name" value="Metallo-B-lactamas"/>
</dbReference>
<evidence type="ECO:0000259" key="1">
    <source>
        <dbReference type="Pfam" id="PF12706"/>
    </source>
</evidence>
<accession>A0ABT7NTA6</accession>
<evidence type="ECO:0000313" key="2">
    <source>
        <dbReference type="EMBL" id="MDM1050375.1"/>
    </source>
</evidence>
<dbReference type="Proteomes" id="UP001170954">
    <property type="component" value="Unassembled WGS sequence"/>
</dbReference>